<evidence type="ECO:0000313" key="2">
    <source>
        <dbReference type="Proteomes" id="UP001630127"/>
    </source>
</evidence>
<gene>
    <name evidence="1" type="ORF">ACH5RR_032410</name>
</gene>
<proteinExistence type="predicted"/>
<sequence>VDDNLINTVNFTPLGKLACGPSLNYAIVDHDYYDYKPVGEGSNSGHSSIVVKTPPVEASVSTDIQCGGGSPTLVLASTATPICCGAGHLVLGVDAKRKCRPPGIPTIGGPSDSADCGKICVREDGSNENAD</sequence>
<comment type="caution">
    <text evidence="1">The sequence shown here is derived from an EMBL/GenBank/DDBJ whole genome shotgun (WGS) entry which is preliminary data.</text>
</comment>
<organism evidence="1 2">
    <name type="scientific">Cinchona calisaya</name>
    <dbReference type="NCBI Taxonomy" id="153742"/>
    <lineage>
        <taxon>Eukaryota</taxon>
        <taxon>Viridiplantae</taxon>
        <taxon>Streptophyta</taxon>
        <taxon>Embryophyta</taxon>
        <taxon>Tracheophyta</taxon>
        <taxon>Spermatophyta</taxon>
        <taxon>Magnoliopsida</taxon>
        <taxon>eudicotyledons</taxon>
        <taxon>Gunneridae</taxon>
        <taxon>Pentapetalae</taxon>
        <taxon>asterids</taxon>
        <taxon>lamiids</taxon>
        <taxon>Gentianales</taxon>
        <taxon>Rubiaceae</taxon>
        <taxon>Cinchonoideae</taxon>
        <taxon>Cinchoneae</taxon>
        <taxon>Cinchona</taxon>
    </lineage>
</organism>
<feature type="non-terminal residue" evidence="1">
    <location>
        <position position="131"/>
    </location>
</feature>
<accession>A0ABD2YI18</accession>
<feature type="non-terminal residue" evidence="1">
    <location>
        <position position="1"/>
    </location>
</feature>
<dbReference type="Proteomes" id="UP001630127">
    <property type="component" value="Unassembled WGS sequence"/>
</dbReference>
<evidence type="ECO:0000313" key="1">
    <source>
        <dbReference type="EMBL" id="KAL3507028.1"/>
    </source>
</evidence>
<protein>
    <submittedName>
        <fullName evidence="1">Uncharacterized protein</fullName>
    </submittedName>
</protein>
<dbReference type="PANTHER" id="PTHR36022">
    <property type="entry name" value="GPI-ANCHORED ADHESIN-LIKE PROTEIN"/>
    <property type="match status" value="1"/>
</dbReference>
<dbReference type="EMBL" id="JBJUIK010000013">
    <property type="protein sequence ID" value="KAL3507028.1"/>
    <property type="molecule type" value="Genomic_DNA"/>
</dbReference>
<dbReference type="AlphaFoldDB" id="A0ABD2YI18"/>
<name>A0ABD2YI18_9GENT</name>
<reference evidence="1 2" key="1">
    <citation type="submission" date="2024-11" db="EMBL/GenBank/DDBJ databases">
        <title>A near-complete genome assembly of Cinchona calisaya.</title>
        <authorList>
            <person name="Lian D.C."/>
            <person name="Zhao X.W."/>
            <person name="Wei L."/>
        </authorList>
    </citation>
    <scope>NUCLEOTIDE SEQUENCE [LARGE SCALE GENOMIC DNA]</scope>
    <source>
        <tissue evidence="1">Nenye</tissue>
    </source>
</reference>
<keyword evidence="2" id="KW-1185">Reference proteome</keyword>
<dbReference type="PANTHER" id="PTHR36022:SF1">
    <property type="entry name" value="GPI-ANCHORED ADHESIN-LIKE PROTEIN"/>
    <property type="match status" value="1"/>
</dbReference>